<dbReference type="HAMAP" id="MF_00170">
    <property type="entry name" value="Rib_5P_isom_A"/>
    <property type="match status" value="1"/>
</dbReference>
<dbReference type="NCBIfam" id="NF001924">
    <property type="entry name" value="PRK00702.1"/>
    <property type="match status" value="1"/>
</dbReference>
<comment type="pathway">
    <text evidence="3">Carbohydrate degradation; pentose phosphate pathway; D-ribose 5-phosphate from D-ribulose 5-phosphate (non-oxidative stage): step 1/1.</text>
</comment>
<dbReference type="Proteomes" id="UP000276603">
    <property type="component" value="Unassembled WGS sequence"/>
</dbReference>
<dbReference type="GO" id="GO:0005829">
    <property type="term" value="C:cytosol"/>
    <property type="evidence" value="ECO:0007669"/>
    <property type="project" value="TreeGrafter"/>
</dbReference>
<proteinExistence type="inferred from homology"/>
<gene>
    <name evidence="3 4" type="primary">rpiA</name>
    <name evidence="4" type="ORF">D7Z94_13390</name>
</gene>
<protein>
    <recommendedName>
        <fullName evidence="3">Ribose-5-phosphate isomerase A</fullName>
        <ecNumber evidence="3">5.3.1.6</ecNumber>
    </recommendedName>
    <alternativeName>
        <fullName evidence="3">Phosphoriboisomerase A</fullName>
        <shortName evidence="3">PRI</shortName>
    </alternativeName>
</protein>
<dbReference type="InterPro" id="IPR004788">
    <property type="entry name" value="Ribose5P_isomerase_type_A"/>
</dbReference>
<comment type="similarity">
    <text evidence="3">Belongs to the ribose 5-phosphate isomerase family.</text>
</comment>
<dbReference type="AlphaFoldDB" id="A0A3B0C0W6"/>
<dbReference type="EC" id="5.3.1.6" evidence="3"/>
<evidence type="ECO:0000256" key="1">
    <source>
        <dbReference type="ARBA" id="ARBA00001713"/>
    </source>
</evidence>
<evidence type="ECO:0000313" key="4">
    <source>
        <dbReference type="EMBL" id="RKN79313.1"/>
    </source>
</evidence>
<dbReference type="RefSeq" id="WP_120712124.1">
    <property type="nucleotide sequence ID" value="NZ_RBCJ01000003.1"/>
</dbReference>
<feature type="active site" description="Proton acceptor" evidence="3">
    <location>
        <position position="108"/>
    </location>
</feature>
<comment type="catalytic activity">
    <reaction evidence="1 3">
        <text>aldehydo-D-ribose 5-phosphate = D-ribulose 5-phosphate</text>
        <dbReference type="Rhea" id="RHEA:14657"/>
        <dbReference type="ChEBI" id="CHEBI:58121"/>
        <dbReference type="ChEBI" id="CHEBI:58273"/>
        <dbReference type="EC" id="5.3.1.6"/>
    </reaction>
</comment>
<evidence type="ECO:0000313" key="5">
    <source>
        <dbReference type="Proteomes" id="UP000276603"/>
    </source>
</evidence>
<evidence type="ECO:0000256" key="3">
    <source>
        <dbReference type="HAMAP-Rule" id="MF_00170"/>
    </source>
</evidence>
<dbReference type="GO" id="GO:0004751">
    <property type="term" value="F:ribose-5-phosphate isomerase activity"/>
    <property type="evidence" value="ECO:0007669"/>
    <property type="project" value="UniProtKB-UniRule"/>
</dbReference>
<reference evidence="4 5" key="1">
    <citation type="submission" date="2018-10" db="EMBL/GenBank/DDBJ databases">
        <title>Ulvibacterium marinum gen. nov., sp. nov., a novel marine bacterium of the family Flavobacteriaceae, isolated from a culture of the green alga Ulva prolifera.</title>
        <authorList>
            <person name="Zhang Z."/>
        </authorList>
    </citation>
    <scope>NUCLEOTIDE SEQUENCE [LARGE SCALE GENOMIC DNA]</scope>
    <source>
        <strain evidence="4 5">CCMM003</strain>
    </source>
</reference>
<dbReference type="SUPFAM" id="SSF100950">
    <property type="entry name" value="NagB/RpiA/CoA transferase-like"/>
    <property type="match status" value="1"/>
</dbReference>
<dbReference type="InterPro" id="IPR037171">
    <property type="entry name" value="NagB/RpiA_transferase-like"/>
</dbReference>
<dbReference type="InterPro" id="IPR020672">
    <property type="entry name" value="Ribose5P_isomerase_typA_subgr"/>
</dbReference>
<dbReference type="GO" id="GO:0009052">
    <property type="term" value="P:pentose-phosphate shunt, non-oxidative branch"/>
    <property type="evidence" value="ECO:0007669"/>
    <property type="project" value="UniProtKB-UniRule"/>
</dbReference>
<feature type="binding site" evidence="3">
    <location>
        <position position="126"/>
    </location>
    <ligand>
        <name>substrate</name>
    </ligand>
</feature>
<comment type="caution">
    <text evidence="4">The sequence shown here is derived from an EMBL/GenBank/DDBJ whole genome shotgun (WGS) entry which is preliminary data.</text>
</comment>
<dbReference type="OrthoDB" id="5870696at2"/>
<organism evidence="4 5">
    <name type="scientific">Ulvibacterium marinum</name>
    <dbReference type="NCBI Taxonomy" id="2419782"/>
    <lineage>
        <taxon>Bacteria</taxon>
        <taxon>Pseudomonadati</taxon>
        <taxon>Bacteroidota</taxon>
        <taxon>Flavobacteriia</taxon>
        <taxon>Flavobacteriales</taxon>
        <taxon>Flavobacteriaceae</taxon>
        <taxon>Ulvibacterium</taxon>
    </lineage>
</organism>
<dbReference type="CDD" id="cd01398">
    <property type="entry name" value="RPI_A"/>
    <property type="match status" value="1"/>
</dbReference>
<dbReference type="Gene3D" id="3.40.50.1360">
    <property type="match status" value="1"/>
</dbReference>
<keyword evidence="5" id="KW-1185">Reference proteome</keyword>
<dbReference type="NCBIfam" id="TIGR00021">
    <property type="entry name" value="rpiA"/>
    <property type="match status" value="1"/>
</dbReference>
<dbReference type="FunFam" id="3.40.50.1360:FF:000001">
    <property type="entry name" value="Ribose-5-phosphate isomerase A"/>
    <property type="match status" value="1"/>
</dbReference>
<dbReference type="GO" id="GO:0006014">
    <property type="term" value="P:D-ribose metabolic process"/>
    <property type="evidence" value="ECO:0007669"/>
    <property type="project" value="TreeGrafter"/>
</dbReference>
<comment type="subunit">
    <text evidence="3">Homodimer.</text>
</comment>
<accession>A0A3B0C0W6</accession>
<evidence type="ECO:0000256" key="2">
    <source>
        <dbReference type="ARBA" id="ARBA00023235"/>
    </source>
</evidence>
<dbReference type="Pfam" id="PF06026">
    <property type="entry name" value="Rib_5-P_isom_A"/>
    <property type="match status" value="1"/>
</dbReference>
<sequence>MKSTVIEHEKKLAAYESVSLVKNGMIVGLGSGSTAEHMIRKLGEEVGKGLSIKGVPSSEKTAQLAKDLGIDLIPLEKAGKLDINIDGADEFDPQFRLIKGGGGALLREKILAYNAKLNVIIADSGKKVDILGKFKLPLETIPFATPTILAQLIEMGLRPVLRKHDGKTYSTDENNCILDVDIFGVKDINSLNRTLIEMPGVVETGLFLKSTDLIIMGQGDETLFLRNDR</sequence>
<dbReference type="PANTHER" id="PTHR11934">
    <property type="entry name" value="RIBOSE-5-PHOSPHATE ISOMERASE"/>
    <property type="match status" value="1"/>
</dbReference>
<dbReference type="EMBL" id="RBCJ01000003">
    <property type="protein sequence ID" value="RKN79313.1"/>
    <property type="molecule type" value="Genomic_DNA"/>
</dbReference>
<name>A0A3B0C0W6_9FLAO</name>
<feature type="binding site" evidence="3">
    <location>
        <begin position="31"/>
        <end position="34"/>
    </location>
    <ligand>
        <name>substrate</name>
    </ligand>
</feature>
<dbReference type="UniPathway" id="UPA00115">
    <property type="reaction ID" value="UER00412"/>
</dbReference>
<feature type="binding site" evidence="3">
    <location>
        <begin position="99"/>
        <end position="102"/>
    </location>
    <ligand>
        <name>substrate</name>
    </ligand>
</feature>
<dbReference type="Gene3D" id="3.30.70.260">
    <property type="match status" value="1"/>
</dbReference>
<feature type="binding site" evidence="3">
    <location>
        <begin position="86"/>
        <end position="89"/>
    </location>
    <ligand>
        <name>substrate</name>
    </ligand>
</feature>
<keyword evidence="2 3" id="KW-0413">Isomerase</keyword>
<dbReference type="PANTHER" id="PTHR11934:SF0">
    <property type="entry name" value="RIBOSE-5-PHOSPHATE ISOMERASE"/>
    <property type="match status" value="1"/>
</dbReference>
<comment type="function">
    <text evidence="3">Catalyzes the reversible conversion of ribose-5-phosphate to ribulose 5-phosphate.</text>
</comment>
<dbReference type="SUPFAM" id="SSF75445">
    <property type="entry name" value="D-ribose-5-phosphate isomerase (RpiA), lid domain"/>
    <property type="match status" value="1"/>
</dbReference>